<sequence length="92" mass="10418">MRGDDLQQRHARSAIGPSNNLQNHGRRVTGSPSIEGFMVYLFGPDGNIVHSARLICADEERAKQRAQQLAETNRVELWQLTRKIASYRSRAN</sequence>
<accession>A0A4Y9KUL7</accession>
<feature type="region of interest" description="Disordered" evidence="1">
    <location>
        <begin position="1"/>
        <end position="29"/>
    </location>
</feature>
<keyword evidence="5" id="KW-1185">Reference proteome</keyword>
<evidence type="ECO:0000313" key="4">
    <source>
        <dbReference type="Proteomes" id="UP000297700"/>
    </source>
</evidence>
<dbReference type="Proteomes" id="UP000297700">
    <property type="component" value="Unassembled WGS sequence"/>
</dbReference>
<name>A0A4Y9KUL7_9BRAD</name>
<dbReference type="EMBL" id="SPQS01000040">
    <property type="protein sequence ID" value="TFV68528.1"/>
    <property type="molecule type" value="Genomic_DNA"/>
</dbReference>
<reference evidence="3 4" key="2">
    <citation type="submission" date="2019-03" db="EMBL/GenBank/DDBJ databases">
        <title>Bradyrhizobium strains diversity.</title>
        <authorList>
            <person name="Urquiaga M.C.O."/>
            <person name="Hungria M."/>
            <person name="Delamuta J.R.M."/>
            <person name="Klepa M.S."/>
        </authorList>
    </citation>
    <scope>NUCLEOTIDE SEQUENCE [LARGE SCALE GENOMIC DNA]</scope>
    <source>
        <strain evidence="3 4">CNPSo 3426</strain>
    </source>
</reference>
<protein>
    <submittedName>
        <fullName evidence="2">Uncharacterized protein</fullName>
    </submittedName>
</protein>
<reference evidence="2 5" key="1">
    <citation type="submission" date="2019-03" db="EMBL/GenBank/DDBJ databases">
        <title>Bradyrhizobium strains diversity isolated from Chamaecrista fasciculata.</title>
        <authorList>
            <person name="Urquiaga M.C.O."/>
            <person name="Hungria M."/>
            <person name="Delamuta J.R.M."/>
        </authorList>
    </citation>
    <scope>NUCLEOTIDE SEQUENCE [LARGE SCALE GENOMIC DNA]</scope>
    <source>
        <strain evidence="2 5">CNPSo 3424</strain>
    </source>
</reference>
<dbReference type="EMBL" id="SPQU01000039">
    <property type="protein sequence ID" value="TFV30191.1"/>
    <property type="molecule type" value="Genomic_DNA"/>
</dbReference>
<dbReference type="OrthoDB" id="8256472at2"/>
<evidence type="ECO:0000313" key="3">
    <source>
        <dbReference type="EMBL" id="TFV68528.1"/>
    </source>
</evidence>
<proteinExistence type="predicted"/>
<organism evidence="2 5">
    <name type="scientific">Bradyrhizobium frederickii</name>
    <dbReference type="NCBI Taxonomy" id="2560054"/>
    <lineage>
        <taxon>Bacteria</taxon>
        <taxon>Pseudomonadati</taxon>
        <taxon>Pseudomonadota</taxon>
        <taxon>Alphaproteobacteria</taxon>
        <taxon>Hyphomicrobiales</taxon>
        <taxon>Nitrobacteraceae</taxon>
        <taxon>Bradyrhizobium</taxon>
    </lineage>
</organism>
<dbReference type="AlphaFoldDB" id="A0A4Y9KUL7"/>
<comment type="caution">
    <text evidence="2">The sequence shown here is derived from an EMBL/GenBank/DDBJ whole genome shotgun (WGS) entry which is preliminary data.</text>
</comment>
<accession>A0A4Y9NMU8</accession>
<evidence type="ECO:0000313" key="2">
    <source>
        <dbReference type="EMBL" id="TFV30191.1"/>
    </source>
</evidence>
<dbReference type="Proteomes" id="UP000298225">
    <property type="component" value="Unassembled WGS sequence"/>
</dbReference>
<gene>
    <name evidence="3" type="ORF">E4K64_36465</name>
    <name evidence="2" type="ORF">E4K66_36285</name>
</gene>
<evidence type="ECO:0000256" key="1">
    <source>
        <dbReference type="SAM" id="MobiDB-lite"/>
    </source>
</evidence>
<evidence type="ECO:0000313" key="5">
    <source>
        <dbReference type="Proteomes" id="UP000298225"/>
    </source>
</evidence>